<dbReference type="PANTHER" id="PTHR43133">
    <property type="entry name" value="RNA POLYMERASE ECF-TYPE SIGMA FACTO"/>
    <property type="match status" value="1"/>
</dbReference>
<proteinExistence type="inferred from homology"/>
<dbReference type="InterPro" id="IPR007627">
    <property type="entry name" value="RNA_pol_sigma70_r2"/>
</dbReference>
<dbReference type="SUPFAM" id="SSF88659">
    <property type="entry name" value="Sigma3 and sigma4 domains of RNA polymerase sigma factors"/>
    <property type="match status" value="1"/>
</dbReference>
<evidence type="ECO:0000256" key="3">
    <source>
        <dbReference type="ARBA" id="ARBA00023082"/>
    </source>
</evidence>
<sequence>MHDKEYRELVEGYGDKLFRLAFMIIGDSQMSEDVVQESFLALYRNMDKFRGDSAVTTWLTRVAINNSKNILRRRKIKNIFTTSKIILKDSSPLPEEALEITERQREIRELLLSLPIKYREVLYLYYYQDSKVKEIAEILDISESGIKSRLQRGREHMKKLLLEREAD</sequence>
<dbReference type="SUPFAM" id="SSF88946">
    <property type="entry name" value="Sigma2 domain of RNA polymerase sigma factors"/>
    <property type="match status" value="1"/>
</dbReference>
<reference evidence="8" key="1">
    <citation type="journal article" date="2016" name="Genome Announc.">
        <title>Complete genome sequence of Alkaliphilus metalliredigens strain QYMF, an alkaliphilic and metal-reducing bacterium isolated from borax-contaminated leachate ponds.</title>
        <authorList>
            <person name="Hwang C."/>
            <person name="Copeland A."/>
            <person name="Lucas S."/>
            <person name="Lapidus A."/>
            <person name="Barry K."/>
            <person name="Detter J.C."/>
            <person name="Glavina Del Rio T."/>
            <person name="Hammon N."/>
            <person name="Israni S."/>
            <person name="Dalin E."/>
            <person name="Tice H."/>
            <person name="Pitluck S."/>
            <person name="Chertkov O."/>
            <person name="Brettin T."/>
            <person name="Bruce D."/>
            <person name="Han C."/>
            <person name="Schmutz J."/>
            <person name="Larimer F."/>
            <person name="Land M.L."/>
            <person name="Hauser L."/>
            <person name="Kyrpides N."/>
            <person name="Mikhailova N."/>
            <person name="Ye Q."/>
            <person name="Zhou J."/>
            <person name="Richardson P."/>
            <person name="Fields M.W."/>
        </authorList>
    </citation>
    <scope>NUCLEOTIDE SEQUENCE [LARGE SCALE GENOMIC DNA]</scope>
    <source>
        <strain evidence="8">QYMF</strain>
    </source>
</reference>
<evidence type="ECO:0000256" key="1">
    <source>
        <dbReference type="ARBA" id="ARBA00010641"/>
    </source>
</evidence>
<organism evidence="7 8">
    <name type="scientific">Alkaliphilus metalliredigens (strain QYMF)</name>
    <dbReference type="NCBI Taxonomy" id="293826"/>
    <lineage>
        <taxon>Bacteria</taxon>
        <taxon>Bacillati</taxon>
        <taxon>Bacillota</taxon>
        <taxon>Clostridia</taxon>
        <taxon>Peptostreptococcales</taxon>
        <taxon>Natronincolaceae</taxon>
        <taxon>Alkaliphilus</taxon>
    </lineage>
</organism>
<dbReference type="Proteomes" id="UP000001572">
    <property type="component" value="Chromosome"/>
</dbReference>
<dbReference type="InterPro" id="IPR013249">
    <property type="entry name" value="RNA_pol_sigma70_r4_t2"/>
</dbReference>
<dbReference type="GO" id="GO:0006352">
    <property type="term" value="P:DNA-templated transcription initiation"/>
    <property type="evidence" value="ECO:0007669"/>
    <property type="project" value="InterPro"/>
</dbReference>
<keyword evidence="3" id="KW-0731">Sigma factor</keyword>
<dbReference type="KEGG" id="amt:Amet_2149"/>
<dbReference type="GO" id="GO:0003677">
    <property type="term" value="F:DNA binding"/>
    <property type="evidence" value="ECO:0007669"/>
    <property type="project" value="InterPro"/>
</dbReference>
<dbReference type="RefSeq" id="WP_012063285.1">
    <property type="nucleotide sequence ID" value="NC_009633.1"/>
</dbReference>
<dbReference type="InterPro" id="IPR014284">
    <property type="entry name" value="RNA_pol_sigma-70_dom"/>
</dbReference>
<dbReference type="HOGENOM" id="CLU_047691_3_1_9"/>
<dbReference type="InterPro" id="IPR036388">
    <property type="entry name" value="WH-like_DNA-bd_sf"/>
</dbReference>
<comment type="similarity">
    <text evidence="1">Belongs to the sigma-70 factor family. ECF subfamily.</text>
</comment>
<name>A6TQ40_ALKMQ</name>
<feature type="domain" description="RNA polymerase sigma-70 region 2" evidence="5">
    <location>
        <begin position="9"/>
        <end position="75"/>
    </location>
</feature>
<evidence type="ECO:0000259" key="5">
    <source>
        <dbReference type="Pfam" id="PF04542"/>
    </source>
</evidence>
<keyword evidence="4" id="KW-0804">Transcription</keyword>
<dbReference type="EMBL" id="CP000724">
    <property type="protein sequence ID" value="ABR48308.1"/>
    <property type="molecule type" value="Genomic_DNA"/>
</dbReference>
<dbReference type="eggNOG" id="COG1595">
    <property type="taxonomic scope" value="Bacteria"/>
</dbReference>
<dbReference type="Pfam" id="PF08281">
    <property type="entry name" value="Sigma70_r4_2"/>
    <property type="match status" value="1"/>
</dbReference>
<keyword evidence="2" id="KW-0805">Transcription regulation</keyword>
<dbReference type="OrthoDB" id="9795666at2"/>
<dbReference type="NCBIfam" id="TIGR02937">
    <property type="entry name" value="sigma70-ECF"/>
    <property type="match status" value="1"/>
</dbReference>
<dbReference type="Gene3D" id="1.10.1740.10">
    <property type="match status" value="1"/>
</dbReference>
<evidence type="ECO:0000313" key="8">
    <source>
        <dbReference type="Proteomes" id="UP000001572"/>
    </source>
</evidence>
<gene>
    <name evidence="7" type="ordered locus">Amet_2149</name>
</gene>
<keyword evidence="8" id="KW-1185">Reference proteome</keyword>
<dbReference type="InterPro" id="IPR039425">
    <property type="entry name" value="RNA_pol_sigma-70-like"/>
</dbReference>
<dbReference type="Pfam" id="PF04542">
    <property type="entry name" value="Sigma70_r2"/>
    <property type="match status" value="1"/>
</dbReference>
<feature type="domain" description="RNA polymerase sigma factor 70 region 4 type 2" evidence="6">
    <location>
        <begin position="105"/>
        <end position="157"/>
    </location>
</feature>
<dbReference type="CDD" id="cd06171">
    <property type="entry name" value="Sigma70_r4"/>
    <property type="match status" value="1"/>
</dbReference>
<dbReference type="Gene3D" id="1.10.10.10">
    <property type="entry name" value="Winged helix-like DNA-binding domain superfamily/Winged helix DNA-binding domain"/>
    <property type="match status" value="1"/>
</dbReference>
<dbReference type="InterPro" id="IPR013324">
    <property type="entry name" value="RNA_pol_sigma_r3/r4-like"/>
</dbReference>
<dbReference type="GO" id="GO:0016987">
    <property type="term" value="F:sigma factor activity"/>
    <property type="evidence" value="ECO:0007669"/>
    <property type="project" value="UniProtKB-KW"/>
</dbReference>
<accession>A6TQ40</accession>
<evidence type="ECO:0000256" key="2">
    <source>
        <dbReference type="ARBA" id="ARBA00023015"/>
    </source>
</evidence>
<dbReference type="PANTHER" id="PTHR43133:SF51">
    <property type="entry name" value="RNA POLYMERASE SIGMA FACTOR"/>
    <property type="match status" value="1"/>
</dbReference>
<evidence type="ECO:0000259" key="6">
    <source>
        <dbReference type="Pfam" id="PF08281"/>
    </source>
</evidence>
<dbReference type="InterPro" id="IPR013325">
    <property type="entry name" value="RNA_pol_sigma_r2"/>
</dbReference>
<protein>
    <submittedName>
        <fullName evidence="7">RNA polymerase, sigma-24 subunit, ECF subfamily</fullName>
    </submittedName>
</protein>
<dbReference type="AlphaFoldDB" id="A6TQ40"/>
<dbReference type="STRING" id="293826.Amet_2149"/>
<evidence type="ECO:0000256" key="4">
    <source>
        <dbReference type="ARBA" id="ARBA00023163"/>
    </source>
</evidence>
<evidence type="ECO:0000313" key="7">
    <source>
        <dbReference type="EMBL" id="ABR48308.1"/>
    </source>
</evidence>